<sequence length="105" mass="11454">MSPRQEPIEPDYVIDSTARTPQDRVRSAANRAYSAASTSAQSVRRAASGSRLIESTETKVNELLGRASHAIDDAVRTGKVDRVFAKAQHTVSSGAQGARKLFRRR</sequence>
<evidence type="ECO:0000313" key="3">
    <source>
        <dbReference type="Proteomes" id="UP000253509"/>
    </source>
</evidence>
<reference evidence="2 3" key="1">
    <citation type="submission" date="2018-06" db="EMBL/GenBank/DDBJ databases">
        <title>Freshwater and sediment microbial communities from various areas in North America, analyzing microbe dynamics in response to fracking.</title>
        <authorList>
            <person name="Lamendella R."/>
        </authorList>
    </citation>
    <scope>NUCLEOTIDE SEQUENCE [LARGE SCALE GENOMIC DNA]</scope>
    <source>
        <strain evidence="2 3">3b_TX</strain>
    </source>
</reference>
<proteinExistence type="predicted"/>
<comment type="caution">
    <text evidence="2">The sequence shown here is derived from an EMBL/GenBank/DDBJ whole genome shotgun (WGS) entry which is preliminary data.</text>
</comment>
<organism evidence="2 3">
    <name type="scientific">Brevibacterium celere</name>
    <dbReference type="NCBI Taxonomy" id="225845"/>
    <lineage>
        <taxon>Bacteria</taxon>
        <taxon>Bacillati</taxon>
        <taxon>Actinomycetota</taxon>
        <taxon>Actinomycetes</taxon>
        <taxon>Micrococcales</taxon>
        <taxon>Brevibacteriaceae</taxon>
        <taxon>Brevibacterium</taxon>
    </lineage>
</organism>
<dbReference type="EMBL" id="QNSB01000005">
    <property type="protein sequence ID" value="RBP71643.1"/>
    <property type="molecule type" value="Genomic_DNA"/>
</dbReference>
<feature type="region of interest" description="Disordered" evidence="1">
    <location>
        <begin position="1"/>
        <end position="22"/>
    </location>
</feature>
<protein>
    <submittedName>
        <fullName evidence="2">Uncharacterized protein</fullName>
    </submittedName>
</protein>
<dbReference type="AlphaFoldDB" id="A0A366IIF5"/>
<dbReference type="RefSeq" id="WP_113904138.1">
    <property type="nucleotide sequence ID" value="NZ_QNSB01000005.1"/>
</dbReference>
<dbReference type="Proteomes" id="UP000253509">
    <property type="component" value="Unassembled WGS sequence"/>
</dbReference>
<gene>
    <name evidence="2" type="ORF">DFO65_105248</name>
</gene>
<keyword evidence="3" id="KW-1185">Reference proteome</keyword>
<accession>A0A366IIF5</accession>
<name>A0A366IIF5_9MICO</name>
<evidence type="ECO:0000256" key="1">
    <source>
        <dbReference type="SAM" id="MobiDB-lite"/>
    </source>
</evidence>
<evidence type="ECO:0000313" key="2">
    <source>
        <dbReference type="EMBL" id="RBP71643.1"/>
    </source>
</evidence>